<keyword evidence="6" id="KW-0963">Cytoplasm</keyword>
<dbReference type="EC" id="3.4.19.1" evidence="5"/>
<dbReference type="AlphaFoldDB" id="A0A0C3N9Q4"/>
<dbReference type="GO" id="GO:0005737">
    <property type="term" value="C:cytoplasm"/>
    <property type="evidence" value="ECO:0007669"/>
    <property type="project" value="UniProtKB-SubCell"/>
</dbReference>
<dbReference type="GO" id="GO:0004252">
    <property type="term" value="F:serine-type endopeptidase activity"/>
    <property type="evidence" value="ECO:0007669"/>
    <property type="project" value="TreeGrafter"/>
</dbReference>
<evidence type="ECO:0000256" key="7">
    <source>
        <dbReference type="ARBA" id="ARBA00022801"/>
    </source>
</evidence>
<dbReference type="InterPro" id="IPR045550">
    <property type="entry name" value="AARE_N"/>
</dbReference>
<keyword evidence="12" id="KW-1185">Reference proteome</keyword>
<reference evidence="11 12" key="1">
    <citation type="submission" date="2014-04" db="EMBL/GenBank/DDBJ databases">
        <authorList>
            <consortium name="DOE Joint Genome Institute"/>
            <person name="Kuo A."/>
            <person name="Kohler A."/>
            <person name="Costa M.D."/>
            <person name="Nagy L.G."/>
            <person name="Floudas D."/>
            <person name="Copeland A."/>
            <person name="Barry K.W."/>
            <person name="Cichocki N."/>
            <person name="Veneault-Fourrey C."/>
            <person name="LaButti K."/>
            <person name="Lindquist E.A."/>
            <person name="Lipzen A."/>
            <person name="Lundell T."/>
            <person name="Morin E."/>
            <person name="Murat C."/>
            <person name="Sun H."/>
            <person name="Tunlid A."/>
            <person name="Henrissat B."/>
            <person name="Grigoriev I.V."/>
            <person name="Hibbett D.S."/>
            <person name="Martin F."/>
            <person name="Nordberg H.P."/>
            <person name="Cantor M.N."/>
            <person name="Hua S.X."/>
        </authorList>
    </citation>
    <scope>NUCLEOTIDE SEQUENCE [LARGE SCALE GENOMIC DNA]</scope>
    <source>
        <strain evidence="11 12">Marx 270</strain>
    </source>
</reference>
<feature type="domain" description="Peptidase S9 prolyl oligopeptidase catalytic" evidence="9">
    <location>
        <begin position="523"/>
        <end position="732"/>
    </location>
</feature>
<evidence type="ECO:0000256" key="2">
    <source>
        <dbReference type="ARBA" id="ARBA00004496"/>
    </source>
</evidence>
<evidence type="ECO:0000256" key="3">
    <source>
        <dbReference type="ARBA" id="ARBA00010040"/>
    </source>
</evidence>
<evidence type="ECO:0000256" key="8">
    <source>
        <dbReference type="ARBA" id="ARBA00032829"/>
    </source>
</evidence>
<dbReference type="EMBL" id="KN832024">
    <property type="protein sequence ID" value="KIN97804.1"/>
    <property type="molecule type" value="Genomic_DNA"/>
</dbReference>
<dbReference type="Proteomes" id="UP000054217">
    <property type="component" value="Unassembled WGS sequence"/>
</dbReference>
<feature type="domain" description="Acylamino-acid-releasing enzyme N-terminal" evidence="10">
    <location>
        <begin position="5"/>
        <end position="447"/>
    </location>
</feature>
<proteinExistence type="inferred from homology"/>
<comment type="subcellular location">
    <subcellularLocation>
        <location evidence="2">Cytoplasm</location>
    </subcellularLocation>
</comment>
<accession>A0A0C3N9Q4</accession>
<evidence type="ECO:0000256" key="6">
    <source>
        <dbReference type="ARBA" id="ARBA00022490"/>
    </source>
</evidence>
<evidence type="ECO:0000256" key="4">
    <source>
        <dbReference type="ARBA" id="ARBA00011881"/>
    </source>
</evidence>
<dbReference type="STRING" id="870435.A0A0C3N9Q4"/>
<protein>
    <recommendedName>
        <fullName evidence="5">acylaminoacyl-peptidase</fullName>
        <ecNumber evidence="5">3.4.19.1</ecNumber>
    </recommendedName>
    <alternativeName>
        <fullName evidence="8">Dipeptidyl-peptidase V</fullName>
    </alternativeName>
</protein>
<evidence type="ECO:0000256" key="1">
    <source>
        <dbReference type="ARBA" id="ARBA00000721"/>
    </source>
</evidence>
<dbReference type="Pfam" id="PF19283">
    <property type="entry name" value="APEH_N"/>
    <property type="match status" value="1"/>
</dbReference>
<dbReference type="InParanoid" id="A0A0C3N9Q4"/>
<dbReference type="GO" id="GO:0006508">
    <property type="term" value="P:proteolysis"/>
    <property type="evidence" value="ECO:0007669"/>
    <property type="project" value="InterPro"/>
</dbReference>
<evidence type="ECO:0000256" key="5">
    <source>
        <dbReference type="ARBA" id="ARBA00012917"/>
    </source>
</evidence>
<dbReference type="SUPFAM" id="SSF53474">
    <property type="entry name" value="alpha/beta-Hydrolases"/>
    <property type="match status" value="1"/>
</dbReference>
<dbReference type="HOGENOM" id="CLU_014230_1_0_1"/>
<dbReference type="InterPro" id="IPR029058">
    <property type="entry name" value="AB_hydrolase_fold"/>
</dbReference>
<gene>
    <name evidence="11" type="ORF">M404DRAFT_886181</name>
</gene>
<reference evidence="12" key="2">
    <citation type="submission" date="2015-01" db="EMBL/GenBank/DDBJ databases">
        <title>Evolutionary Origins and Diversification of the Mycorrhizal Mutualists.</title>
        <authorList>
            <consortium name="DOE Joint Genome Institute"/>
            <consortium name="Mycorrhizal Genomics Consortium"/>
            <person name="Kohler A."/>
            <person name="Kuo A."/>
            <person name="Nagy L.G."/>
            <person name="Floudas D."/>
            <person name="Copeland A."/>
            <person name="Barry K.W."/>
            <person name="Cichocki N."/>
            <person name="Veneault-Fourrey C."/>
            <person name="LaButti K."/>
            <person name="Lindquist E.A."/>
            <person name="Lipzen A."/>
            <person name="Lundell T."/>
            <person name="Morin E."/>
            <person name="Murat C."/>
            <person name="Riley R."/>
            <person name="Ohm R."/>
            <person name="Sun H."/>
            <person name="Tunlid A."/>
            <person name="Henrissat B."/>
            <person name="Grigoriev I.V."/>
            <person name="Hibbett D.S."/>
            <person name="Martin F."/>
        </authorList>
    </citation>
    <scope>NUCLEOTIDE SEQUENCE [LARGE SCALE GENOMIC DNA]</scope>
    <source>
        <strain evidence="12">Marx 270</strain>
    </source>
</reference>
<dbReference type="Gene3D" id="3.40.50.1820">
    <property type="entry name" value="alpha/beta hydrolase"/>
    <property type="match status" value="1"/>
</dbReference>
<comment type="catalytic activity">
    <reaction evidence="1">
        <text>Cleavage of an N-acetyl or N-formyl amino acid from the N-terminus of a polypeptide.</text>
        <dbReference type="EC" id="3.4.19.1"/>
    </reaction>
</comment>
<evidence type="ECO:0000259" key="9">
    <source>
        <dbReference type="Pfam" id="PF00326"/>
    </source>
</evidence>
<organism evidence="11 12">
    <name type="scientific">Pisolithus tinctorius Marx 270</name>
    <dbReference type="NCBI Taxonomy" id="870435"/>
    <lineage>
        <taxon>Eukaryota</taxon>
        <taxon>Fungi</taxon>
        <taxon>Dikarya</taxon>
        <taxon>Basidiomycota</taxon>
        <taxon>Agaricomycotina</taxon>
        <taxon>Agaricomycetes</taxon>
        <taxon>Agaricomycetidae</taxon>
        <taxon>Boletales</taxon>
        <taxon>Sclerodermatineae</taxon>
        <taxon>Pisolithaceae</taxon>
        <taxon>Pisolithus</taxon>
    </lineage>
</organism>
<sequence>MSTLEYGGVARFYTELAEIPVPTSAQFIASNSTTAVIRVSYSVRNHERNTKRSISKTFTLTRPESPPVDWTLVSSTVYQDASDVQASVLSPSKKRHAILRETAEPSNGGKKRFVEIWADSRLEASLEVTKRHGPFHTDDYFKSLSFSPSETALLYTAEANPESADNLGDDPYPTFRFNPNFGEGLYTKKRPTLYIFRWREPSSDATNFEGRVPKKDLSLVSLSLAQAPVTPVVFGQASFATETQIFATGYEQTADGRILGIKSCFNRPSSIWELSLTDQSNTNTVYCAANKIEIPGRSNRSPRILFDGDRKPCTLVWLSNPTFGPHASTVSLYTYDLEKRLPRVLIEPDQANDFPGLYTDYSLIDSPFIKKSGEETYVVAQSLWRSRTKVLSVALDGGYVSDETKTLDGQDDKQALYNWSLLSSDGNGSVVCSRSTPTSPPQVVLLTMENGSFAKIQVLDKPVFSTELQQELEKFTPCVIPVPNRYPTESVVILSKEPPKGQKPICVTVVHGGPHATSTTAFNPSVLVLALEGYTVSMPNYTGSMGFGEKYIQALLGRCGELDVGDCIATVRELIRLGISEEGRQVVSGGSHGGFITAHLIGQYPDVFSAAVLRNPVISVGEFPTSDIPDWAYGEFGVAFGPRTHMNPGTFAQLYSSSPIAHVDRVRTPALLLIGEDDLRVPTSQGKGYYHALKGRNQAPVEMFVFPKESHPLDGVEAARVSVEATRDWFARFSR</sequence>
<comment type="subunit">
    <text evidence="4">Homotetramer.</text>
</comment>
<dbReference type="OrthoDB" id="43744at2759"/>
<dbReference type="Pfam" id="PF00326">
    <property type="entry name" value="Peptidase_S9"/>
    <property type="match status" value="1"/>
</dbReference>
<name>A0A0C3N9Q4_PISTI</name>
<dbReference type="InterPro" id="IPR001375">
    <property type="entry name" value="Peptidase_S9_cat"/>
</dbReference>
<evidence type="ECO:0000313" key="12">
    <source>
        <dbReference type="Proteomes" id="UP000054217"/>
    </source>
</evidence>
<evidence type="ECO:0000259" key="10">
    <source>
        <dbReference type="Pfam" id="PF19283"/>
    </source>
</evidence>
<keyword evidence="7" id="KW-0378">Hydrolase</keyword>
<dbReference type="PANTHER" id="PTHR42776:SF4">
    <property type="entry name" value="ACYLAMINO-ACID-RELEASING ENZYME"/>
    <property type="match status" value="1"/>
</dbReference>
<dbReference type="PANTHER" id="PTHR42776">
    <property type="entry name" value="SERINE PEPTIDASE S9 FAMILY MEMBER"/>
    <property type="match status" value="1"/>
</dbReference>
<evidence type="ECO:0000313" key="11">
    <source>
        <dbReference type="EMBL" id="KIN97804.1"/>
    </source>
</evidence>
<comment type="similarity">
    <text evidence="3">Belongs to the peptidase S9C family.</text>
</comment>
<dbReference type="GO" id="GO:0008242">
    <property type="term" value="F:omega peptidase activity"/>
    <property type="evidence" value="ECO:0007669"/>
    <property type="project" value="UniProtKB-EC"/>
</dbReference>
<dbReference type="SUPFAM" id="SSF82171">
    <property type="entry name" value="DPP6 N-terminal domain-like"/>
    <property type="match status" value="1"/>
</dbReference>